<dbReference type="SUPFAM" id="SSF47240">
    <property type="entry name" value="Ferritin-like"/>
    <property type="match status" value="1"/>
</dbReference>
<dbReference type="AlphaFoldDB" id="A0A2S9PMT4"/>
<dbReference type="InterPro" id="IPR025859">
    <property type="entry name" value="AurF/CmlI"/>
</dbReference>
<dbReference type="RefSeq" id="WP_105871887.1">
    <property type="nucleotide sequence ID" value="NZ_PVLV01000699.1"/>
</dbReference>
<accession>A0A2S9PMT4</accession>
<feature type="compositionally biased region" description="Basic and acidic residues" evidence="1">
    <location>
        <begin position="26"/>
        <end position="35"/>
    </location>
</feature>
<evidence type="ECO:0000313" key="3">
    <source>
        <dbReference type="Proteomes" id="UP000239322"/>
    </source>
</evidence>
<feature type="region of interest" description="Disordered" evidence="1">
    <location>
        <begin position="1"/>
        <end position="35"/>
    </location>
</feature>
<proteinExistence type="predicted"/>
<feature type="compositionally biased region" description="Low complexity" evidence="1">
    <location>
        <begin position="11"/>
        <end position="24"/>
    </location>
</feature>
<keyword evidence="3" id="KW-1185">Reference proteome</keyword>
<sequence length="321" mass="36515">MAGSTARPEPRTTGRQTQTAGQAQDPKPDRNQDQDVTRRLLASSATLSYDPAVEVDWETPLDKDFHGASPEWSTLYGTAYWREMTEEQRRELTRQEAASVASTGIWFEMILQQMVLRDIYAKDPTSPDFQWALTEIAEECRHSIMFARGAHKLGAPAYRPRRAVLELGRAFKTLAFGEAAYAAILVAEEVLDVMQRDWMRDERVVPFVRTINNIHVVEESRHMKFARDETRKRLAGAGWLRRQLNAFVVAVASYFIVTSMVNREVYAHAGLDRDRALAEARANEHHKAMMRSSCAGLMDFLASVRLLTKPALAFYKRAHLI</sequence>
<organism evidence="2 3">
    <name type="scientific">Streptomyces solincola</name>
    <dbReference type="NCBI Taxonomy" id="2100817"/>
    <lineage>
        <taxon>Bacteria</taxon>
        <taxon>Bacillati</taxon>
        <taxon>Actinomycetota</taxon>
        <taxon>Actinomycetes</taxon>
        <taxon>Kitasatosporales</taxon>
        <taxon>Streptomycetaceae</taxon>
        <taxon>Streptomyces</taxon>
    </lineage>
</organism>
<dbReference type="OrthoDB" id="786532at2"/>
<dbReference type="Pfam" id="PF11583">
    <property type="entry name" value="AurF"/>
    <property type="match status" value="1"/>
</dbReference>
<name>A0A2S9PMT4_9ACTN</name>
<dbReference type="InterPro" id="IPR009078">
    <property type="entry name" value="Ferritin-like_SF"/>
</dbReference>
<dbReference type="InterPro" id="IPR012348">
    <property type="entry name" value="RNR-like"/>
</dbReference>
<dbReference type="EMBL" id="PVLV01000699">
    <property type="protein sequence ID" value="PRH75724.1"/>
    <property type="molecule type" value="Genomic_DNA"/>
</dbReference>
<gene>
    <name evidence="2" type="ORF">C6N75_29425</name>
</gene>
<reference evidence="2 3" key="1">
    <citation type="submission" date="2018-03" db="EMBL/GenBank/DDBJ databases">
        <title>Novel Streptomyces sp. from soil.</title>
        <authorList>
            <person name="Tan G.Y.A."/>
            <person name="Lee Z.Y."/>
        </authorList>
    </citation>
    <scope>NUCLEOTIDE SEQUENCE [LARGE SCALE GENOMIC DNA]</scope>
    <source>
        <strain evidence="2 3">ST5x</strain>
    </source>
</reference>
<evidence type="ECO:0000313" key="2">
    <source>
        <dbReference type="EMBL" id="PRH75724.1"/>
    </source>
</evidence>
<evidence type="ECO:0000256" key="1">
    <source>
        <dbReference type="SAM" id="MobiDB-lite"/>
    </source>
</evidence>
<comment type="caution">
    <text evidence="2">The sequence shown here is derived from an EMBL/GenBank/DDBJ whole genome shotgun (WGS) entry which is preliminary data.</text>
</comment>
<protein>
    <recommendedName>
        <fullName evidence="4">Diiron oxygenase</fullName>
    </recommendedName>
</protein>
<dbReference type="Gene3D" id="1.10.620.20">
    <property type="entry name" value="Ribonucleotide Reductase, subunit A"/>
    <property type="match status" value="1"/>
</dbReference>
<dbReference type="Proteomes" id="UP000239322">
    <property type="component" value="Unassembled WGS sequence"/>
</dbReference>
<evidence type="ECO:0008006" key="4">
    <source>
        <dbReference type="Google" id="ProtNLM"/>
    </source>
</evidence>
<dbReference type="GO" id="GO:0016491">
    <property type="term" value="F:oxidoreductase activity"/>
    <property type="evidence" value="ECO:0007669"/>
    <property type="project" value="InterPro"/>
</dbReference>